<gene>
    <name evidence="4" type="ORF">P9H32_11180</name>
</gene>
<evidence type="ECO:0000259" key="3">
    <source>
        <dbReference type="Pfam" id="PF07940"/>
    </source>
</evidence>
<dbReference type="RefSeq" id="WP_322608973.1">
    <property type="nucleotide sequence ID" value="NZ_JARVCO010000010.1"/>
</dbReference>
<feature type="signal peptide" evidence="2">
    <location>
        <begin position="1"/>
        <end position="24"/>
    </location>
</feature>
<keyword evidence="2" id="KW-0732">Signal</keyword>
<protein>
    <submittedName>
        <fullName evidence="4">Heparinase II/III family protein</fullName>
    </submittedName>
</protein>
<dbReference type="PANTHER" id="PTHR38045:SF1">
    <property type="entry name" value="HEPARINASE II_III-LIKE PROTEIN"/>
    <property type="match status" value="1"/>
</dbReference>
<dbReference type="EMBL" id="JARVCO010000010">
    <property type="protein sequence ID" value="MDZ8119186.1"/>
    <property type="molecule type" value="Genomic_DNA"/>
</dbReference>
<evidence type="ECO:0000256" key="1">
    <source>
        <dbReference type="ARBA" id="ARBA00004196"/>
    </source>
</evidence>
<sequence length="622" mass="68506">MMKKNDIVLFIFAVGCMVYFNAKAAPDAVLPVLDNPMSVEYLQDHLSEDHPRLVYTPAIVAGLKAKLETDEVLQHVYQAVKRNAGQVLETPLLTRKMEGRRLLGTSREMLYRVNMLGAVWLMEKPPEMLARLNDELIAVCSFSNWNPKHYLDVAEMSLAVALALDWCGGDLPESTVALAKKALMEKGLDADGKGRARIVSSSNNWNQVCNGGMIAAAILLADDEPEFAADTIRRALEKMPNALVEYAPDGLYPEGSTYWAYGTGYSVITIAMLESAFGSDFGISAVPGFLESAVFRALCNAPSGMYYNFADCGERRSPNGDLILAWFAAKTANPDFFERDRFLRPADQMGKLDRHAGAALAWLSQGQKTTVGSLPTAWKGDGQNPIAVFSGGASDSRSYYFGGKGGRASISHGNMDAGSFVFELDGVRWVLDSGNQRYYDLEKTGFNLWGKEQDSERWTLLTKNNFGHSTLTVNDELFKVDGYAPLIDFKDGETPSAAFDLTAVYGKNVKRATRRFIQDGPASLVIEDRIAASEKTRRLTWQLITAAEVERMNGGAVLRQTGKMLHLEMLSHPAAELNVVSLDPPPLKLDRRIKGLKRVEIDVPVTAGTNEIIEFRVRLSGE</sequence>
<evidence type="ECO:0000256" key="2">
    <source>
        <dbReference type="SAM" id="SignalP"/>
    </source>
</evidence>
<dbReference type="Gene3D" id="1.50.10.100">
    <property type="entry name" value="Chondroitin AC/alginate lyase"/>
    <property type="match status" value="1"/>
</dbReference>
<name>A0ABU5MYY3_9BACT</name>
<keyword evidence="5" id="KW-1185">Reference proteome</keyword>
<dbReference type="Proteomes" id="UP001290861">
    <property type="component" value="Unassembled WGS sequence"/>
</dbReference>
<feature type="chain" id="PRO_5045844280" evidence="2">
    <location>
        <begin position="25"/>
        <end position="622"/>
    </location>
</feature>
<dbReference type="InterPro" id="IPR008929">
    <property type="entry name" value="Chondroitin_lyas"/>
</dbReference>
<dbReference type="SUPFAM" id="SSF48230">
    <property type="entry name" value="Chondroitin AC/alginate lyase"/>
    <property type="match status" value="1"/>
</dbReference>
<dbReference type="InterPro" id="IPR012480">
    <property type="entry name" value="Hepar_II_III_C"/>
</dbReference>
<feature type="domain" description="Heparinase II/III-like C-terminal" evidence="3">
    <location>
        <begin position="410"/>
        <end position="563"/>
    </location>
</feature>
<reference evidence="4 5" key="1">
    <citation type="journal article" date="2024" name="Appl. Environ. Microbiol.">
        <title>Pontiella agarivorans sp. nov., a novel marine anaerobic bacterium capable of degrading macroalgal polysaccharides and fixing nitrogen.</title>
        <authorList>
            <person name="Liu N."/>
            <person name="Kivenson V."/>
            <person name="Peng X."/>
            <person name="Cui Z."/>
            <person name="Lankiewicz T.S."/>
            <person name="Gosselin K.M."/>
            <person name="English C.J."/>
            <person name="Blair E.M."/>
            <person name="O'Malley M.A."/>
            <person name="Valentine D.L."/>
        </authorList>
    </citation>
    <scope>NUCLEOTIDE SEQUENCE [LARGE SCALE GENOMIC DNA]</scope>
    <source>
        <strain evidence="4 5">NLcol2</strain>
    </source>
</reference>
<evidence type="ECO:0000313" key="5">
    <source>
        <dbReference type="Proteomes" id="UP001290861"/>
    </source>
</evidence>
<organism evidence="4 5">
    <name type="scientific">Pontiella agarivorans</name>
    <dbReference type="NCBI Taxonomy" id="3038953"/>
    <lineage>
        <taxon>Bacteria</taxon>
        <taxon>Pseudomonadati</taxon>
        <taxon>Kiritimatiellota</taxon>
        <taxon>Kiritimatiellia</taxon>
        <taxon>Kiritimatiellales</taxon>
        <taxon>Pontiellaceae</taxon>
        <taxon>Pontiella</taxon>
    </lineage>
</organism>
<comment type="caution">
    <text evidence="4">The sequence shown here is derived from an EMBL/GenBank/DDBJ whole genome shotgun (WGS) entry which is preliminary data.</text>
</comment>
<comment type="subcellular location">
    <subcellularLocation>
        <location evidence="1">Cell envelope</location>
    </subcellularLocation>
</comment>
<proteinExistence type="predicted"/>
<dbReference type="PANTHER" id="PTHR38045">
    <property type="entry name" value="CHROMOSOME 1, WHOLE GENOME SHOTGUN SEQUENCE"/>
    <property type="match status" value="1"/>
</dbReference>
<accession>A0ABU5MYY3</accession>
<evidence type="ECO:0000313" key="4">
    <source>
        <dbReference type="EMBL" id="MDZ8119186.1"/>
    </source>
</evidence>
<dbReference type="Gene3D" id="2.70.98.70">
    <property type="match status" value="1"/>
</dbReference>
<dbReference type="Pfam" id="PF07940">
    <property type="entry name" value="Hepar_II_III_C"/>
    <property type="match status" value="1"/>
</dbReference>